<keyword evidence="5 6" id="KW-0472">Membrane</keyword>
<dbReference type="Proteomes" id="UP000207598">
    <property type="component" value="Unassembled WGS sequence"/>
</dbReference>
<dbReference type="PANTHER" id="PTHR12677">
    <property type="entry name" value="GOLGI APPARATUS MEMBRANE PROTEIN TVP38-RELATED"/>
    <property type="match status" value="1"/>
</dbReference>
<dbReference type="OrthoDB" id="9812980at2"/>
<comment type="caution">
    <text evidence="6">Lacks conserved residue(s) required for the propagation of feature annotation.</text>
</comment>
<evidence type="ECO:0000313" key="9">
    <source>
        <dbReference type="Proteomes" id="UP000207598"/>
    </source>
</evidence>
<evidence type="ECO:0000256" key="6">
    <source>
        <dbReference type="RuleBase" id="RU366058"/>
    </source>
</evidence>
<name>A0A238L4K9_9RHOB</name>
<feature type="domain" description="VTT" evidence="7">
    <location>
        <begin position="63"/>
        <end position="179"/>
    </location>
</feature>
<feature type="transmembrane region" description="Helical" evidence="6">
    <location>
        <begin position="44"/>
        <end position="63"/>
    </location>
</feature>
<dbReference type="GO" id="GO:0005886">
    <property type="term" value="C:plasma membrane"/>
    <property type="evidence" value="ECO:0007669"/>
    <property type="project" value="UniProtKB-SubCell"/>
</dbReference>
<proteinExistence type="inferred from homology"/>
<keyword evidence="9" id="KW-1185">Reference proteome</keyword>
<reference evidence="8 9" key="1">
    <citation type="submission" date="2017-05" db="EMBL/GenBank/DDBJ databases">
        <authorList>
            <person name="Song R."/>
            <person name="Chenine A.L."/>
            <person name="Ruprecht R.M."/>
        </authorList>
    </citation>
    <scope>NUCLEOTIDE SEQUENCE [LARGE SCALE GENOMIC DNA]</scope>
    <source>
        <strain evidence="8 9">CECT 8898</strain>
    </source>
</reference>
<evidence type="ECO:0000256" key="5">
    <source>
        <dbReference type="ARBA" id="ARBA00023136"/>
    </source>
</evidence>
<keyword evidence="3 6" id="KW-0812">Transmembrane</keyword>
<evidence type="ECO:0000256" key="2">
    <source>
        <dbReference type="ARBA" id="ARBA00022475"/>
    </source>
</evidence>
<dbReference type="Pfam" id="PF09335">
    <property type="entry name" value="VTT_dom"/>
    <property type="match status" value="1"/>
</dbReference>
<feature type="transmembrane region" description="Helical" evidence="6">
    <location>
        <begin position="156"/>
        <end position="177"/>
    </location>
</feature>
<comment type="subcellular location">
    <subcellularLocation>
        <location evidence="1 6">Cell membrane</location>
        <topology evidence="1 6">Multi-pass membrane protein</topology>
    </subcellularLocation>
</comment>
<feature type="transmembrane region" description="Helical" evidence="6">
    <location>
        <begin position="189"/>
        <end position="209"/>
    </location>
</feature>
<dbReference type="AlphaFoldDB" id="A0A238L4K9"/>
<dbReference type="PANTHER" id="PTHR12677:SF59">
    <property type="entry name" value="GOLGI APPARATUS MEMBRANE PROTEIN TVP38-RELATED"/>
    <property type="match status" value="1"/>
</dbReference>
<dbReference type="InterPro" id="IPR015414">
    <property type="entry name" value="TMEM64"/>
</dbReference>
<protein>
    <recommendedName>
        <fullName evidence="6">TVP38/TMEM64 family membrane protein</fullName>
    </recommendedName>
</protein>
<sequence length="219" mass="23465">MMRLIVLGLFVFLIGAWVWRDALGFDIDLPEREDLQRWIDAAGLLGPVLVVALMTIAIVASPLPSAPVALAAGAAYGHTFGTILVVIGAEFGALAAFLLARGLGRPFVERHLGRKLGEGFLGSQNTLTLLVFGSRLLPFLSFDMISYAAGLSQLHLWRFAVATLAGIIPASFLLAHFGSEAMNGDARTATWTAAALGGFTALSLAFAIWRDRRNRQEKG</sequence>
<gene>
    <name evidence="8" type="primary">ydjZ</name>
    <name evidence="8" type="ORF">MAA8898_04429</name>
</gene>
<keyword evidence="2 6" id="KW-1003">Cell membrane</keyword>
<evidence type="ECO:0000259" key="7">
    <source>
        <dbReference type="Pfam" id="PF09335"/>
    </source>
</evidence>
<feature type="transmembrane region" description="Helical" evidence="6">
    <location>
        <begin position="75"/>
        <end position="100"/>
    </location>
</feature>
<evidence type="ECO:0000313" key="8">
    <source>
        <dbReference type="EMBL" id="SMX49761.1"/>
    </source>
</evidence>
<evidence type="ECO:0000256" key="4">
    <source>
        <dbReference type="ARBA" id="ARBA00022989"/>
    </source>
</evidence>
<organism evidence="8 9">
    <name type="scientific">Maliponia aquimaris</name>
    <dbReference type="NCBI Taxonomy" id="1673631"/>
    <lineage>
        <taxon>Bacteria</taxon>
        <taxon>Pseudomonadati</taxon>
        <taxon>Pseudomonadota</taxon>
        <taxon>Alphaproteobacteria</taxon>
        <taxon>Rhodobacterales</taxon>
        <taxon>Paracoccaceae</taxon>
        <taxon>Maliponia</taxon>
    </lineage>
</organism>
<dbReference type="InterPro" id="IPR032816">
    <property type="entry name" value="VTT_dom"/>
</dbReference>
<accession>A0A238L4K9</accession>
<dbReference type="RefSeq" id="WP_094023167.1">
    <property type="nucleotide sequence ID" value="NZ_FXYF01000017.1"/>
</dbReference>
<keyword evidence="4 6" id="KW-1133">Transmembrane helix</keyword>
<evidence type="ECO:0000256" key="3">
    <source>
        <dbReference type="ARBA" id="ARBA00022692"/>
    </source>
</evidence>
<comment type="similarity">
    <text evidence="6">Belongs to the TVP38/TMEM64 family.</text>
</comment>
<evidence type="ECO:0000256" key="1">
    <source>
        <dbReference type="ARBA" id="ARBA00004651"/>
    </source>
</evidence>
<dbReference type="EMBL" id="FXYF01000017">
    <property type="protein sequence ID" value="SMX49761.1"/>
    <property type="molecule type" value="Genomic_DNA"/>
</dbReference>